<evidence type="ECO:0008006" key="3">
    <source>
        <dbReference type="Google" id="ProtNLM"/>
    </source>
</evidence>
<comment type="caution">
    <text evidence="1">The sequence shown here is derived from an EMBL/GenBank/DDBJ whole genome shotgun (WGS) entry which is preliminary data.</text>
</comment>
<organism evidence="1 2">
    <name type="scientific">Aquisalibacillus elongatus</name>
    <dbReference type="NCBI Taxonomy" id="485577"/>
    <lineage>
        <taxon>Bacteria</taxon>
        <taxon>Bacillati</taxon>
        <taxon>Bacillota</taxon>
        <taxon>Bacilli</taxon>
        <taxon>Bacillales</taxon>
        <taxon>Bacillaceae</taxon>
        <taxon>Aquisalibacillus</taxon>
    </lineage>
</organism>
<evidence type="ECO:0000313" key="2">
    <source>
        <dbReference type="Proteomes" id="UP000276443"/>
    </source>
</evidence>
<evidence type="ECO:0000313" key="1">
    <source>
        <dbReference type="EMBL" id="RPF55348.1"/>
    </source>
</evidence>
<keyword evidence="2" id="KW-1185">Reference proteome</keyword>
<dbReference type="EMBL" id="RKRF01000007">
    <property type="protein sequence ID" value="RPF55348.1"/>
    <property type="molecule type" value="Genomic_DNA"/>
</dbReference>
<reference evidence="1 2" key="1">
    <citation type="submission" date="2018-11" db="EMBL/GenBank/DDBJ databases">
        <title>Genomic Encyclopedia of Type Strains, Phase IV (KMG-IV): sequencing the most valuable type-strain genomes for metagenomic binning, comparative biology and taxonomic classification.</title>
        <authorList>
            <person name="Goeker M."/>
        </authorList>
    </citation>
    <scope>NUCLEOTIDE SEQUENCE [LARGE SCALE GENOMIC DNA]</scope>
    <source>
        <strain evidence="1 2">DSM 18090</strain>
    </source>
</reference>
<name>A0A3N5BZU7_9BACI</name>
<accession>A0A3N5BZU7</accession>
<dbReference type="AlphaFoldDB" id="A0A3N5BZU7"/>
<dbReference type="Proteomes" id="UP000276443">
    <property type="component" value="Unassembled WGS sequence"/>
</dbReference>
<sequence>MVLIIVACLLGLILLFVLSLLLSQIRIEINLNYTNNYKNLFVKVKFLRLMTFKKNFTLEEEAILQSFEEQKTTTESKSIDFKQMKSLDTLKDLVPYIKALLQSIHVDKLNWHSMIGLTSADQTAVVTGWLYSVKSLISTSVTQVMNNQTIPVYSIQPNYQQATYQTELECILSFKFGQIMRELLGILRYLRKGGS</sequence>
<dbReference type="OrthoDB" id="1683589at2"/>
<dbReference type="RefSeq" id="WP_124219017.1">
    <property type="nucleotide sequence ID" value="NZ_RKRF01000007.1"/>
</dbReference>
<protein>
    <recommendedName>
        <fullName evidence="3">DUF2953 family protein</fullName>
    </recommendedName>
</protein>
<proteinExistence type="predicted"/>
<gene>
    <name evidence="1" type="ORF">EDC24_0219</name>
</gene>